<keyword evidence="5 7" id="KW-0472">Membrane</keyword>
<protein>
    <submittedName>
        <fullName evidence="8">Mug86</fullName>
    </submittedName>
</protein>
<evidence type="ECO:0000256" key="4">
    <source>
        <dbReference type="ARBA" id="ARBA00022989"/>
    </source>
</evidence>
<feature type="region of interest" description="Disordered" evidence="6">
    <location>
        <begin position="1"/>
        <end position="39"/>
    </location>
</feature>
<dbReference type="EMBL" id="JAEOAQ010000001">
    <property type="protein sequence ID" value="KAG5421341.1"/>
    <property type="molecule type" value="Genomic_DNA"/>
</dbReference>
<dbReference type="GeneID" id="93649060"/>
<evidence type="ECO:0000256" key="5">
    <source>
        <dbReference type="ARBA" id="ARBA00023136"/>
    </source>
</evidence>
<feature type="compositionally biased region" description="Polar residues" evidence="6">
    <location>
        <begin position="1"/>
        <end position="19"/>
    </location>
</feature>
<dbReference type="Pfam" id="PF01184">
    <property type="entry name" value="Gpr1_Fun34_YaaH"/>
    <property type="match status" value="1"/>
</dbReference>
<feature type="transmembrane region" description="Helical" evidence="7">
    <location>
        <begin position="182"/>
        <end position="199"/>
    </location>
</feature>
<feature type="transmembrane region" description="Helical" evidence="7">
    <location>
        <begin position="88"/>
        <end position="105"/>
    </location>
</feature>
<feature type="transmembrane region" description="Helical" evidence="7">
    <location>
        <begin position="236"/>
        <end position="253"/>
    </location>
</feature>
<comment type="similarity">
    <text evidence="2">Belongs to the acetate uptake transporter (AceTr) (TC 2.A.96) family.</text>
</comment>
<dbReference type="Proteomes" id="UP000669133">
    <property type="component" value="Unassembled WGS sequence"/>
</dbReference>
<dbReference type="NCBIfam" id="NF038013">
    <property type="entry name" value="AceTr_1"/>
    <property type="match status" value="1"/>
</dbReference>
<evidence type="ECO:0000256" key="7">
    <source>
        <dbReference type="SAM" id="Phobius"/>
    </source>
</evidence>
<feature type="transmembrane region" description="Helical" evidence="7">
    <location>
        <begin position="117"/>
        <end position="138"/>
    </location>
</feature>
<dbReference type="InterPro" id="IPR000791">
    <property type="entry name" value="Gpr1/Fun34/SatP-like"/>
</dbReference>
<comment type="subcellular location">
    <subcellularLocation>
        <location evidence="1">Membrane</location>
        <topology evidence="1">Multi-pass membrane protein</topology>
    </subcellularLocation>
</comment>
<evidence type="ECO:0000256" key="6">
    <source>
        <dbReference type="SAM" id="MobiDB-lite"/>
    </source>
</evidence>
<proteinExistence type="inferred from homology"/>
<gene>
    <name evidence="8" type="ORF">I9W82_000431</name>
</gene>
<dbReference type="GO" id="GO:0015123">
    <property type="term" value="F:acetate transmembrane transporter activity"/>
    <property type="evidence" value="ECO:0007669"/>
    <property type="project" value="TreeGrafter"/>
</dbReference>
<dbReference type="PANTHER" id="PTHR31123:SF1">
    <property type="entry name" value="ACCUMULATION OF DYADS PROTEIN 2-RELATED"/>
    <property type="match status" value="1"/>
</dbReference>
<dbReference type="AlphaFoldDB" id="A0A8H8DEG8"/>
<dbReference type="PANTHER" id="PTHR31123">
    <property type="entry name" value="ACCUMULATION OF DYADS PROTEIN 2-RELATED"/>
    <property type="match status" value="1"/>
</dbReference>
<reference evidence="8 9" key="1">
    <citation type="submission" date="2020-12" db="EMBL/GenBank/DDBJ databases">
        <title>Effect of drift, selection, and recombination on the evolution of hybrid genomes in Candida yeast pathogens.</title>
        <authorList>
            <person name="Mixao V."/>
            <person name="Ksiezopolska E."/>
            <person name="Saus E."/>
            <person name="Boekhout T."/>
            <person name="Gacser A."/>
            <person name="Gabaldon T."/>
        </authorList>
    </citation>
    <scope>NUCLEOTIDE SEQUENCE [LARGE SCALE GENOMIC DNA]</scope>
    <source>
        <strain evidence="8 9">BP57</strain>
    </source>
</reference>
<evidence type="ECO:0000256" key="1">
    <source>
        <dbReference type="ARBA" id="ARBA00004141"/>
    </source>
</evidence>
<feature type="transmembrane region" description="Helical" evidence="7">
    <location>
        <begin position="205"/>
        <end position="224"/>
    </location>
</feature>
<feature type="transmembrane region" description="Helical" evidence="7">
    <location>
        <begin position="144"/>
        <end position="170"/>
    </location>
</feature>
<dbReference type="InterPro" id="IPR051633">
    <property type="entry name" value="AceTr"/>
</dbReference>
<keyword evidence="3 7" id="KW-0812">Transmembrane</keyword>
<organism evidence="8 9">
    <name type="scientific">Candida metapsilosis</name>
    <dbReference type="NCBI Taxonomy" id="273372"/>
    <lineage>
        <taxon>Eukaryota</taxon>
        <taxon>Fungi</taxon>
        <taxon>Dikarya</taxon>
        <taxon>Ascomycota</taxon>
        <taxon>Saccharomycotina</taxon>
        <taxon>Pichiomycetes</taxon>
        <taxon>Debaryomycetaceae</taxon>
        <taxon>Candida/Lodderomyces clade</taxon>
        <taxon>Candida</taxon>
    </lineage>
</organism>
<name>A0A8H8DEG8_9ASCO</name>
<keyword evidence="4 7" id="KW-1133">Transmembrane helix</keyword>
<comment type="caution">
    <text evidence="8">The sequence shown here is derived from an EMBL/GenBank/DDBJ whole genome shotgun (WGS) entry which is preliminary data.</text>
</comment>
<evidence type="ECO:0000256" key="2">
    <source>
        <dbReference type="ARBA" id="ARBA00005587"/>
    </source>
</evidence>
<evidence type="ECO:0000313" key="9">
    <source>
        <dbReference type="Proteomes" id="UP000669133"/>
    </source>
</evidence>
<dbReference type="GO" id="GO:0005886">
    <property type="term" value="C:plasma membrane"/>
    <property type="evidence" value="ECO:0007669"/>
    <property type="project" value="TreeGrafter"/>
</dbReference>
<evidence type="ECO:0000256" key="3">
    <source>
        <dbReference type="ARBA" id="ARBA00022692"/>
    </source>
</evidence>
<sequence length="281" mass="30337">MSSSSSSQNHEKPTSSNIEDQSYHHQQASHQDHHHHHGLISRIHVHGEGNELVTIGGHSYYRHELMSAFGGTLNPGLSTYPTSHMNPAPIGLSGFALTCFVLSLFNARAMGITIPNGVVSLSCFYGGVVQLLAGLFEFVTGNTFALTVLVSYGAFWISYATLFIESFGVAAAYKDTDQFENAVGFFLLGWVLFTLIILLNTMKSTLAFFSLFLFLELTFILLACGSFTGKVGVTRGGGVIGFITAIIAWYNAFGGTATKLNSYIVPHTIPLPVIDIGKKGS</sequence>
<evidence type="ECO:0000313" key="8">
    <source>
        <dbReference type="EMBL" id="KAG5421341.1"/>
    </source>
</evidence>
<dbReference type="OrthoDB" id="3648309at2759"/>
<keyword evidence="9" id="KW-1185">Reference proteome</keyword>
<dbReference type="RefSeq" id="XP_067550457.1">
    <property type="nucleotide sequence ID" value="XM_067693369.1"/>
</dbReference>
<accession>A0A8H8DEG8</accession>